<keyword evidence="3" id="KW-0010">Activator</keyword>
<dbReference type="PROSITE" id="PS01124">
    <property type="entry name" value="HTH_ARAC_FAMILY_2"/>
    <property type="match status" value="1"/>
</dbReference>
<dbReference type="GO" id="GO:0043565">
    <property type="term" value="F:sequence-specific DNA binding"/>
    <property type="evidence" value="ECO:0007669"/>
    <property type="project" value="InterPro"/>
</dbReference>
<sequence length="288" mass="31938">MVQRVIGSLQGSSFFEGSLPVYINRAVESFGMFEHTHDFLEISYVSEGSGVHYTEASSIQVSQGDIILIPVGVSHVFRPSSPSPSKPLVVRNCLIDTDKMAPFLQGFPGGAPLKALLSHVHIRNFRDRDGECGKLFQRLHYEYAARRPAWEAALYAVLLELLLHLHRLQEEQPGSIAPSPGALKETLQLLHSQFALSLSTSTLAAKAGLGERQFQRLFAKHTGMSPIAYLQTLRVQEACRLLRETDWKLTAISSAVGYQDPAHFTALFKRVVGCPPGRYRKLVRQGSL</sequence>
<keyword evidence="4" id="KW-0804">Transcription</keyword>
<name>A0A229P4R3_9BACL</name>
<dbReference type="InterPro" id="IPR018062">
    <property type="entry name" value="HTH_AraC-typ_CS"/>
</dbReference>
<dbReference type="SUPFAM" id="SSF46689">
    <property type="entry name" value="Homeodomain-like"/>
    <property type="match status" value="2"/>
</dbReference>
<dbReference type="Proteomes" id="UP000215145">
    <property type="component" value="Unassembled WGS sequence"/>
</dbReference>
<feature type="domain" description="HTH araC/xylS-type" evidence="5">
    <location>
        <begin position="184"/>
        <end position="282"/>
    </location>
</feature>
<dbReference type="SMART" id="SM00342">
    <property type="entry name" value="HTH_ARAC"/>
    <property type="match status" value="1"/>
</dbReference>
<dbReference type="GO" id="GO:0003700">
    <property type="term" value="F:DNA-binding transcription factor activity"/>
    <property type="evidence" value="ECO:0007669"/>
    <property type="project" value="InterPro"/>
</dbReference>
<dbReference type="OrthoDB" id="2582835at2"/>
<organism evidence="6 7">
    <name type="scientific">Paenibacillus herberti</name>
    <dbReference type="NCBI Taxonomy" id="1619309"/>
    <lineage>
        <taxon>Bacteria</taxon>
        <taxon>Bacillati</taxon>
        <taxon>Bacillota</taxon>
        <taxon>Bacilli</taxon>
        <taxon>Bacillales</taxon>
        <taxon>Paenibacillaceae</taxon>
        <taxon>Paenibacillus</taxon>
    </lineage>
</organism>
<dbReference type="InterPro" id="IPR050204">
    <property type="entry name" value="AraC_XylS_family_regulators"/>
</dbReference>
<comment type="caution">
    <text evidence="6">The sequence shown here is derived from an EMBL/GenBank/DDBJ whole genome shotgun (WGS) entry which is preliminary data.</text>
</comment>
<reference evidence="6 7" key="1">
    <citation type="submission" date="2017-07" db="EMBL/GenBank/DDBJ databases">
        <title>Paenibacillus herberti R33 genome sequencing and assembly.</title>
        <authorList>
            <person name="Su W."/>
        </authorList>
    </citation>
    <scope>NUCLEOTIDE SEQUENCE [LARGE SCALE GENOMIC DNA]</scope>
    <source>
        <strain evidence="6 7">R33</strain>
    </source>
</reference>
<dbReference type="Pfam" id="PF02311">
    <property type="entry name" value="AraC_binding"/>
    <property type="match status" value="1"/>
</dbReference>
<dbReference type="Gene3D" id="1.10.10.60">
    <property type="entry name" value="Homeodomain-like"/>
    <property type="match status" value="2"/>
</dbReference>
<dbReference type="InterPro" id="IPR009057">
    <property type="entry name" value="Homeodomain-like_sf"/>
</dbReference>
<dbReference type="PROSITE" id="PS00041">
    <property type="entry name" value="HTH_ARAC_FAMILY_1"/>
    <property type="match status" value="1"/>
</dbReference>
<evidence type="ECO:0000256" key="1">
    <source>
        <dbReference type="ARBA" id="ARBA00023015"/>
    </source>
</evidence>
<evidence type="ECO:0000256" key="2">
    <source>
        <dbReference type="ARBA" id="ARBA00023125"/>
    </source>
</evidence>
<evidence type="ECO:0000313" key="6">
    <source>
        <dbReference type="EMBL" id="OXM16849.1"/>
    </source>
</evidence>
<dbReference type="RefSeq" id="WP_089523930.1">
    <property type="nucleotide sequence ID" value="NZ_NMUQ01000001.1"/>
</dbReference>
<keyword evidence="2" id="KW-0238">DNA-binding</keyword>
<dbReference type="SUPFAM" id="SSF51215">
    <property type="entry name" value="Regulatory protein AraC"/>
    <property type="match status" value="1"/>
</dbReference>
<evidence type="ECO:0000256" key="3">
    <source>
        <dbReference type="ARBA" id="ARBA00023159"/>
    </source>
</evidence>
<dbReference type="InterPro" id="IPR018060">
    <property type="entry name" value="HTH_AraC"/>
</dbReference>
<accession>A0A229P4R3</accession>
<evidence type="ECO:0000256" key="4">
    <source>
        <dbReference type="ARBA" id="ARBA00023163"/>
    </source>
</evidence>
<protein>
    <submittedName>
        <fullName evidence="6">AraC family transcriptional regulator</fullName>
    </submittedName>
</protein>
<keyword evidence="7" id="KW-1185">Reference proteome</keyword>
<dbReference type="InterPro" id="IPR003313">
    <property type="entry name" value="AraC-bd"/>
</dbReference>
<evidence type="ECO:0000259" key="5">
    <source>
        <dbReference type="PROSITE" id="PS01124"/>
    </source>
</evidence>
<dbReference type="AlphaFoldDB" id="A0A229P4R3"/>
<dbReference type="Gene3D" id="2.60.120.10">
    <property type="entry name" value="Jelly Rolls"/>
    <property type="match status" value="1"/>
</dbReference>
<dbReference type="Pfam" id="PF12833">
    <property type="entry name" value="HTH_18"/>
    <property type="match status" value="1"/>
</dbReference>
<evidence type="ECO:0000313" key="7">
    <source>
        <dbReference type="Proteomes" id="UP000215145"/>
    </source>
</evidence>
<dbReference type="InterPro" id="IPR014710">
    <property type="entry name" value="RmlC-like_jellyroll"/>
</dbReference>
<proteinExistence type="predicted"/>
<dbReference type="InterPro" id="IPR037923">
    <property type="entry name" value="HTH-like"/>
</dbReference>
<dbReference type="EMBL" id="NMUQ01000001">
    <property type="protein sequence ID" value="OXM16849.1"/>
    <property type="molecule type" value="Genomic_DNA"/>
</dbReference>
<keyword evidence="1" id="KW-0805">Transcription regulation</keyword>
<dbReference type="PANTHER" id="PTHR46796">
    <property type="entry name" value="HTH-TYPE TRANSCRIPTIONAL ACTIVATOR RHAS-RELATED"/>
    <property type="match status" value="1"/>
</dbReference>
<gene>
    <name evidence="6" type="ORF">CGZ75_09425</name>
</gene>